<feature type="compositionally biased region" description="Basic and acidic residues" evidence="1">
    <location>
        <begin position="278"/>
        <end position="291"/>
    </location>
</feature>
<name>A0A6L2JIU1_TANCI</name>
<evidence type="ECO:0000313" key="2">
    <source>
        <dbReference type="EMBL" id="GEU36487.1"/>
    </source>
</evidence>
<feature type="compositionally biased region" description="Basic and acidic residues" evidence="1">
    <location>
        <begin position="15"/>
        <end position="26"/>
    </location>
</feature>
<organism evidence="2">
    <name type="scientific">Tanacetum cinerariifolium</name>
    <name type="common">Dalmatian daisy</name>
    <name type="synonym">Chrysanthemum cinerariifolium</name>
    <dbReference type="NCBI Taxonomy" id="118510"/>
    <lineage>
        <taxon>Eukaryota</taxon>
        <taxon>Viridiplantae</taxon>
        <taxon>Streptophyta</taxon>
        <taxon>Embryophyta</taxon>
        <taxon>Tracheophyta</taxon>
        <taxon>Spermatophyta</taxon>
        <taxon>Magnoliopsida</taxon>
        <taxon>eudicotyledons</taxon>
        <taxon>Gunneridae</taxon>
        <taxon>Pentapetalae</taxon>
        <taxon>asterids</taxon>
        <taxon>campanulids</taxon>
        <taxon>Asterales</taxon>
        <taxon>Asteraceae</taxon>
        <taxon>Asteroideae</taxon>
        <taxon>Anthemideae</taxon>
        <taxon>Anthemidinae</taxon>
        <taxon>Tanacetum</taxon>
    </lineage>
</organism>
<accession>A0A6L2JIU1</accession>
<proteinExistence type="predicted"/>
<feature type="compositionally biased region" description="Basic and acidic residues" evidence="1">
    <location>
        <begin position="218"/>
        <end position="228"/>
    </location>
</feature>
<protein>
    <submittedName>
        <fullName evidence="2">Uncharacterized protein</fullName>
    </submittedName>
</protein>
<dbReference type="EMBL" id="BKCJ010000815">
    <property type="protein sequence ID" value="GEU36487.1"/>
    <property type="molecule type" value="Genomic_DNA"/>
</dbReference>
<feature type="region of interest" description="Disordered" evidence="1">
    <location>
        <begin position="200"/>
        <end position="311"/>
    </location>
</feature>
<reference evidence="2" key="1">
    <citation type="journal article" date="2019" name="Sci. Rep.">
        <title>Draft genome of Tanacetum cinerariifolium, the natural source of mosquito coil.</title>
        <authorList>
            <person name="Yamashiro T."/>
            <person name="Shiraishi A."/>
            <person name="Satake H."/>
            <person name="Nakayama K."/>
        </authorList>
    </citation>
    <scope>NUCLEOTIDE SEQUENCE</scope>
</reference>
<evidence type="ECO:0000256" key="1">
    <source>
        <dbReference type="SAM" id="MobiDB-lite"/>
    </source>
</evidence>
<gene>
    <name evidence="2" type="ORF">Tci_008465</name>
</gene>
<comment type="caution">
    <text evidence="2">The sequence shown here is derived from an EMBL/GenBank/DDBJ whole genome shotgun (WGS) entry which is preliminary data.</text>
</comment>
<dbReference type="AlphaFoldDB" id="A0A6L2JIU1"/>
<feature type="region of interest" description="Disordered" evidence="1">
    <location>
        <begin position="1"/>
        <end position="26"/>
    </location>
</feature>
<sequence length="311" mass="34945">MTESSSHKPSLPKITPKEEPVTLDKPKSSNPFFPADQVELSFDEIFVTTNNEIALLYLSHSNSEYFEIVSYFISKFFIKKAFIRALTLYKEYLCEFWYTAKTLDDSKNWVSTPTSGIKEYIGRLGQKELSKGIILHPRWRILMGQIIQCSGGKTGGLDQISSKDATILYCLANEVKLDYAKLIWEYIIHKKIKEKVIPYPRQNSGAKSGLKRKQSLKHTSESKTEASKSKTGQSEKTQSNSDKDNNPSRYLPPTLVVGEMHKEAQHAAGGPTSLWVTSEERAHPQLRHDALADSTAEVDLGISSPKDSILA</sequence>